<proteinExistence type="inferred from homology"/>
<dbReference type="Pfam" id="PF00078">
    <property type="entry name" value="RVT_1"/>
    <property type="match status" value="1"/>
</dbReference>
<keyword evidence="1" id="KW-0779">Telomere</keyword>
<dbReference type="CDD" id="cd01648">
    <property type="entry name" value="TERT"/>
    <property type="match status" value="1"/>
</dbReference>
<evidence type="ECO:0000256" key="1">
    <source>
        <dbReference type="RuleBase" id="RU365061"/>
    </source>
</evidence>
<dbReference type="PANTHER" id="PTHR12066:SF0">
    <property type="entry name" value="TELOMERASE REVERSE TRANSCRIPTASE"/>
    <property type="match status" value="1"/>
</dbReference>
<comment type="subcellular location">
    <subcellularLocation>
        <location evidence="1">Nucleus</location>
    </subcellularLocation>
    <subcellularLocation>
        <location evidence="1">Chromosome</location>
        <location evidence="1">Telomere</location>
    </subcellularLocation>
</comment>
<sequence>MLFETSNSRLLSRLPNVALISSNERQESITKRDVVSSLHGLIDNRQVQIRNQICTQACGIPQGHVLSPTLAALYLSHLESTYFSDLLEPSFADGGSDEKKPVFAIRYHDDYLFAHSDSNVVTEFTRRMHSGFESYNMQANQSKTKIVTSQVDYSNSGMVSHGLRSGTIAKRVTNGSLLSWCGLLVDTNSMSLRRDYSRYADVLLRDTFTVKAWESFGMQLKARSQNGFRDRLPHALLLDAQIQTRKAVLVNVLEASALNALKFLSFRNEVQRIRTSHGYSDKRYSSSEYKAFWNRCVFESMRAFCARLEATRNTTTAHKLGFRASMTQDELRFVVAYGYRAALRFHRVSVHRAIASYLYTSRFKSVLKDDRKYLSTIPLRNVLSIRL</sequence>
<feature type="domain" description="Reverse transcriptase" evidence="2">
    <location>
        <begin position="1"/>
        <end position="185"/>
    </location>
</feature>
<comment type="function">
    <text evidence="1">Telomerase is a ribonucleoprotein enzyme essential for the replication of chromosome termini in most eukaryotes. It elongates telomeres. It is a reverse transcriptase that adds simple sequence repeats to chromosome ends by copying a template sequence within the RNA component of the enzyme.</text>
</comment>
<keyword evidence="1" id="KW-0695">RNA-directed DNA polymerase</keyword>
<dbReference type="GO" id="GO:0000333">
    <property type="term" value="C:telomerase catalytic core complex"/>
    <property type="evidence" value="ECO:0007669"/>
    <property type="project" value="TreeGrafter"/>
</dbReference>
<dbReference type="SUPFAM" id="SSF56672">
    <property type="entry name" value="DNA/RNA polymerases"/>
    <property type="match status" value="1"/>
</dbReference>
<dbReference type="EMBL" id="HBFP01000145">
    <property type="protein sequence ID" value="CAD8815716.1"/>
    <property type="molecule type" value="Transcribed_RNA"/>
</dbReference>
<keyword evidence="1" id="KW-0808">Transferase</keyword>
<reference evidence="3" key="1">
    <citation type="submission" date="2021-01" db="EMBL/GenBank/DDBJ databases">
        <authorList>
            <person name="Corre E."/>
            <person name="Pelletier E."/>
            <person name="Niang G."/>
            <person name="Scheremetjew M."/>
            <person name="Finn R."/>
            <person name="Kale V."/>
            <person name="Holt S."/>
            <person name="Cochrane G."/>
            <person name="Meng A."/>
            <person name="Brown T."/>
            <person name="Cohen L."/>
        </authorList>
    </citation>
    <scope>NUCLEOTIDE SEQUENCE</scope>
    <source>
        <strain evidence="3">CCMP3278</strain>
    </source>
</reference>
<keyword evidence="1" id="KW-0158">Chromosome</keyword>
<dbReference type="GO" id="GO:0003720">
    <property type="term" value="F:telomerase activity"/>
    <property type="evidence" value="ECO:0007669"/>
    <property type="project" value="InterPro"/>
</dbReference>
<protein>
    <recommendedName>
        <fullName evidence="1">Telomerase reverse transcriptase</fullName>
        <ecNumber evidence="1">2.7.7.49</ecNumber>
    </recommendedName>
    <alternativeName>
        <fullName evidence="1">Telomerase catalytic subunit</fullName>
    </alternativeName>
</protein>
<dbReference type="InterPro" id="IPR043502">
    <property type="entry name" value="DNA/RNA_pol_sf"/>
</dbReference>
<keyword evidence="1" id="KW-0548">Nucleotidyltransferase</keyword>
<dbReference type="GO" id="GO:0000781">
    <property type="term" value="C:chromosome, telomeric region"/>
    <property type="evidence" value="ECO:0007669"/>
    <property type="project" value="UniProtKB-SubCell"/>
</dbReference>
<dbReference type="GO" id="GO:0007004">
    <property type="term" value="P:telomere maintenance via telomerase"/>
    <property type="evidence" value="ECO:0007669"/>
    <property type="project" value="TreeGrafter"/>
</dbReference>
<keyword evidence="1" id="KW-0539">Nucleus</keyword>
<comment type="similarity">
    <text evidence="1">Belongs to the reverse transcriptase family. Telomerase subfamily.</text>
</comment>
<dbReference type="GO" id="GO:0070034">
    <property type="term" value="F:telomerase RNA binding"/>
    <property type="evidence" value="ECO:0007669"/>
    <property type="project" value="TreeGrafter"/>
</dbReference>
<comment type="catalytic activity">
    <reaction evidence="1">
        <text>DNA(n) + a 2'-deoxyribonucleoside 5'-triphosphate = DNA(n+1) + diphosphate</text>
        <dbReference type="Rhea" id="RHEA:22508"/>
        <dbReference type="Rhea" id="RHEA-COMP:17339"/>
        <dbReference type="Rhea" id="RHEA-COMP:17340"/>
        <dbReference type="ChEBI" id="CHEBI:33019"/>
        <dbReference type="ChEBI" id="CHEBI:61560"/>
        <dbReference type="ChEBI" id="CHEBI:173112"/>
        <dbReference type="EC" id="2.7.7.49"/>
    </reaction>
</comment>
<accession>A0A7S0ZAF1</accession>
<dbReference type="EC" id="2.7.7.49" evidence="1"/>
<organism evidence="3">
    <name type="scientific">Timspurckia oligopyrenoides</name>
    <dbReference type="NCBI Taxonomy" id="708627"/>
    <lineage>
        <taxon>Eukaryota</taxon>
        <taxon>Rhodophyta</taxon>
        <taxon>Bangiophyceae</taxon>
        <taxon>Porphyridiales</taxon>
        <taxon>Porphyridiaceae</taxon>
        <taxon>Timspurckia</taxon>
    </lineage>
</organism>
<dbReference type="AlphaFoldDB" id="A0A7S0ZAF1"/>
<dbReference type="GO" id="GO:0046872">
    <property type="term" value="F:metal ion binding"/>
    <property type="evidence" value="ECO:0007669"/>
    <property type="project" value="UniProtKB-KW"/>
</dbReference>
<keyword evidence="1" id="KW-0460">Magnesium</keyword>
<dbReference type="InterPro" id="IPR003545">
    <property type="entry name" value="Telomerase_RT"/>
</dbReference>
<evidence type="ECO:0000259" key="2">
    <source>
        <dbReference type="PROSITE" id="PS50878"/>
    </source>
</evidence>
<evidence type="ECO:0000313" key="3">
    <source>
        <dbReference type="EMBL" id="CAD8815716.1"/>
    </source>
</evidence>
<dbReference type="GO" id="GO:0042162">
    <property type="term" value="F:telomeric DNA binding"/>
    <property type="evidence" value="ECO:0007669"/>
    <property type="project" value="TreeGrafter"/>
</dbReference>
<name>A0A7S0ZAF1_9RHOD</name>
<dbReference type="PANTHER" id="PTHR12066">
    <property type="entry name" value="TELOMERASE REVERSE TRANSCRIPTASE"/>
    <property type="match status" value="1"/>
</dbReference>
<dbReference type="InterPro" id="IPR000477">
    <property type="entry name" value="RT_dom"/>
</dbReference>
<dbReference type="PROSITE" id="PS50878">
    <property type="entry name" value="RT_POL"/>
    <property type="match status" value="1"/>
</dbReference>
<gene>
    <name evidence="3" type="ORF">TOLI1172_LOCUS104</name>
</gene>
<keyword evidence="1" id="KW-0479">Metal-binding</keyword>